<feature type="region of interest" description="Disordered" evidence="2">
    <location>
        <begin position="785"/>
        <end position="810"/>
    </location>
</feature>
<gene>
    <name evidence="4" type="ORF">G7071_11390</name>
</gene>
<accession>A0A6G7YH08</accession>
<evidence type="ECO:0000256" key="1">
    <source>
        <dbReference type="ARBA" id="ARBA00022679"/>
    </source>
</evidence>
<dbReference type="EMBL" id="CP049866">
    <property type="protein sequence ID" value="QIK75956.1"/>
    <property type="molecule type" value="Genomic_DNA"/>
</dbReference>
<dbReference type="PANTHER" id="PTHR46656:SF3">
    <property type="entry name" value="PUTATIVE-RELATED"/>
    <property type="match status" value="1"/>
</dbReference>
<dbReference type="CDD" id="cd03801">
    <property type="entry name" value="GT4_PimA-like"/>
    <property type="match status" value="1"/>
</dbReference>
<dbReference type="GO" id="GO:0016757">
    <property type="term" value="F:glycosyltransferase activity"/>
    <property type="evidence" value="ECO:0007669"/>
    <property type="project" value="InterPro"/>
</dbReference>
<evidence type="ECO:0000256" key="2">
    <source>
        <dbReference type="SAM" id="MobiDB-lite"/>
    </source>
</evidence>
<feature type="domain" description="Glycosyl transferase family 1" evidence="3">
    <location>
        <begin position="652"/>
        <end position="761"/>
    </location>
</feature>
<evidence type="ECO:0000313" key="5">
    <source>
        <dbReference type="Proteomes" id="UP000502035"/>
    </source>
</evidence>
<dbReference type="Pfam" id="PF00534">
    <property type="entry name" value="Glycos_transf_1"/>
    <property type="match status" value="1"/>
</dbReference>
<evidence type="ECO:0000313" key="4">
    <source>
        <dbReference type="EMBL" id="QIK75956.1"/>
    </source>
</evidence>
<reference evidence="4 5" key="1">
    <citation type="submission" date="2020-03" db="EMBL/GenBank/DDBJ databases">
        <title>Nocardioides sp. nov., isolated from fish.</title>
        <authorList>
            <person name="Hyun D.-W."/>
            <person name="Bae J.-W."/>
        </authorList>
    </citation>
    <scope>NUCLEOTIDE SEQUENCE [LARGE SCALE GENOMIC DNA]</scope>
    <source>
        <strain evidence="4 5">HDW12A</strain>
    </source>
</reference>
<feature type="compositionally biased region" description="Low complexity" evidence="2">
    <location>
        <begin position="785"/>
        <end position="802"/>
    </location>
</feature>
<dbReference type="PANTHER" id="PTHR46656">
    <property type="entry name" value="PUTATIVE-RELATED"/>
    <property type="match status" value="1"/>
</dbReference>
<name>A0A6G7YH08_9ACTN</name>
<dbReference type="SUPFAM" id="SSF53756">
    <property type="entry name" value="UDP-Glycosyltransferase/glycogen phosphorylase"/>
    <property type="match status" value="1"/>
</dbReference>
<dbReference type="KEGG" id="npi:G7071_11390"/>
<keyword evidence="1 4" id="KW-0808">Transferase</keyword>
<dbReference type="AlphaFoldDB" id="A0A6G7YH08"/>
<sequence length="810" mass="88889">MVRARGRRELTGVRVCSIVTARDVAGARVLVANLAQHAPGTQVTLLHVGDGETEAPEISGAEVVGPEELGIDPLALMRWRLTRDLAGLVGTLRPHFVRHLLGRGEVLLCLDPTRVAVGPLEEPHDVPSGVGLLPRLVEPIPVDELQPSESVLAQQGVVDPGVVLVAPEAGPVLGWWAERVDVDPATPWLDLALAMFPDLVGYVRPPGWNVSQARLLDRPLERRDGVVTLEGDVVSFLDLTGFDPRRPWLVDGRQTRDLRTLVSRDRVLGELLDEHARDLVDAGHDDGLHDQLFSVVDGVVVDDVVQTLVRHEVDALRRRGGTRLDLGRGGTALRDWLTEPDPDVDGVRHLGRYLAELYRRRPDLHQVYPGVRDGDVSGYLDWTELVGIRTDGIPRWVVEAGNRLARPARDAGPVSTAPAPPTLVPGVEVVGFLSADLGIGQAARMLVSGLEKAGLPISSRTYTRTSSRLGVEWTDRPAPAGARHDTVVVCINADMLPTFMREDAGPGFADGRRVIGFWFWELDDFPASMHPAIEPLDEIWVTSSFTADVLRAATDKPVHVLPLPVHSPERSDVVVPELGDSDVFTYLFVFDYLSVFQRKNPLGLVAAYTEAFPAPGEARLVIKSINRAKRPDHAEHLAYAIRDRPDIVVIDRYLSRGELDALMWRADCYVSLHRSEGFGFTMAEEMAIGKPVIATGYSGNMEFMTPANSRPLRHRMVSVPPDAEPYPEGASWAEPRRGHAVTAMRRVLEDAELRARLGREAAATIAERHSVEALARAVLERLAAPAPHQEGRPGWRASWGRAARGRGQRD</sequence>
<keyword evidence="5" id="KW-1185">Reference proteome</keyword>
<protein>
    <submittedName>
        <fullName evidence="4">Glycosyltransferase</fullName>
    </submittedName>
</protein>
<dbReference type="InterPro" id="IPR001296">
    <property type="entry name" value="Glyco_trans_1"/>
</dbReference>
<dbReference type="Proteomes" id="UP000502035">
    <property type="component" value="Chromosome"/>
</dbReference>
<dbReference type="RefSeq" id="WP_166318726.1">
    <property type="nucleotide sequence ID" value="NZ_CP049866.1"/>
</dbReference>
<evidence type="ECO:0000259" key="3">
    <source>
        <dbReference type="Pfam" id="PF00534"/>
    </source>
</evidence>
<dbReference type="Gene3D" id="3.40.50.2000">
    <property type="entry name" value="Glycogen Phosphorylase B"/>
    <property type="match status" value="1"/>
</dbReference>
<organism evidence="4 5">
    <name type="scientific">Nocardioides piscis</name>
    <dbReference type="NCBI Taxonomy" id="2714938"/>
    <lineage>
        <taxon>Bacteria</taxon>
        <taxon>Bacillati</taxon>
        <taxon>Actinomycetota</taxon>
        <taxon>Actinomycetes</taxon>
        <taxon>Propionibacteriales</taxon>
        <taxon>Nocardioidaceae</taxon>
        <taxon>Nocardioides</taxon>
    </lineage>
</organism>
<proteinExistence type="predicted"/>